<feature type="region of interest" description="Disordered" evidence="1">
    <location>
        <begin position="42"/>
        <end position="111"/>
    </location>
</feature>
<dbReference type="EMBL" id="BRYB01004749">
    <property type="protein sequence ID" value="GMI36116.1"/>
    <property type="molecule type" value="Genomic_DNA"/>
</dbReference>
<dbReference type="Proteomes" id="UP001165060">
    <property type="component" value="Unassembled WGS sequence"/>
</dbReference>
<evidence type="ECO:0000256" key="1">
    <source>
        <dbReference type="SAM" id="MobiDB-lite"/>
    </source>
</evidence>
<evidence type="ECO:0000313" key="2">
    <source>
        <dbReference type="EMBL" id="GMI36116.1"/>
    </source>
</evidence>
<proteinExistence type="predicted"/>
<sequence>MKRQWLRDALEDVSPFVEREAASKIAAAEAADAAAAALLGELEATDEAAKSARAKKTRKKERKRAADNKKKMEAEEEAAGREELTPFQQWEMSEQAHQLEQRKRTRNLEEAAAIMLAAGSPSPPPFKRGKTADDIEAQIQALGMPPTSPASVSYERDAEIDSDAQIESDAKIESVLAMVEREAAAEIAMKIAALPDDPAPPPPPRRDLGSRVDELQAALHALDELQAAVYARQVAVHASLTELEAELGRSTGEGTLRERVEALRGKLPSLTLSSSSR</sequence>
<accession>A0ABQ6MZE0</accession>
<organism evidence="2 3">
    <name type="scientific">Tetraparma gracilis</name>
    <dbReference type="NCBI Taxonomy" id="2962635"/>
    <lineage>
        <taxon>Eukaryota</taxon>
        <taxon>Sar</taxon>
        <taxon>Stramenopiles</taxon>
        <taxon>Ochrophyta</taxon>
        <taxon>Bolidophyceae</taxon>
        <taxon>Parmales</taxon>
        <taxon>Triparmaceae</taxon>
        <taxon>Tetraparma</taxon>
    </lineage>
</organism>
<name>A0ABQ6MZE0_9STRA</name>
<gene>
    <name evidence="2" type="ORF">TeGR_g11432</name>
</gene>
<evidence type="ECO:0000313" key="3">
    <source>
        <dbReference type="Proteomes" id="UP001165060"/>
    </source>
</evidence>
<keyword evidence="3" id="KW-1185">Reference proteome</keyword>
<feature type="region of interest" description="Disordered" evidence="1">
    <location>
        <begin position="142"/>
        <end position="166"/>
    </location>
</feature>
<protein>
    <submittedName>
        <fullName evidence="2">Uncharacterized protein</fullName>
    </submittedName>
</protein>
<feature type="compositionally biased region" description="Basic and acidic residues" evidence="1">
    <location>
        <begin position="97"/>
        <end position="109"/>
    </location>
</feature>
<feature type="compositionally biased region" description="Basic residues" evidence="1">
    <location>
        <begin position="52"/>
        <end position="63"/>
    </location>
</feature>
<feature type="compositionally biased region" description="Basic and acidic residues" evidence="1">
    <location>
        <begin position="64"/>
        <end position="84"/>
    </location>
</feature>
<feature type="compositionally biased region" description="Polar residues" evidence="1">
    <location>
        <begin position="86"/>
        <end position="96"/>
    </location>
</feature>
<reference evidence="2 3" key="1">
    <citation type="journal article" date="2023" name="Commun. Biol.">
        <title>Genome analysis of Parmales, the sister group of diatoms, reveals the evolutionary specialization of diatoms from phago-mixotrophs to photoautotrophs.</title>
        <authorList>
            <person name="Ban H."/>
            <person name="Sato S."/>
            <person name="Yoshikawa S."/>
            <person name="Yamada K."/>
            <person name="Nakamura Y."/>
            <person name="Ichinomiya M."/>
            <person name="Sato N."/>
            <person name="Blanc-Mathieu R."/>
            <person name="Endo H."/>
            <person name="Kuwata A."/>
            <person name="Ogata H."/>
        </authorList>
    </citation>
    <scope>NUCLEOTIDE SEQUENCE [LARGE SCALE GENOMIC DNA]</scope>
</reference>
<comment type="caution">
    <text evidence="2">The sequence shown here is derived from an EMBL/GenBank/DDBJ whole genome shotgun (WGS) entry which is preliminary data.</text>
</comment>